<feature type="transmembrane region" description="Helical" evidence="1">
    <location>
        <begin position="177"/>
        <end position="195"/>
    </location>
</feature>
<dbReference type="PANTHER" id="PTHR35043:SF7">
    <property type="entry name" value="TRANSCRIPTION FACTOR DOMAIN-CONTAINING PROTEIN"/>
    <property type="match status" value="1"/>
</dbReference>
<feature type="transmembrane region" description="Helical" evidence="1">
    <location>
        <begin position="136"/>
        <end position="157"/>
    </location>
</feature>
<evidence type="ECO:0000313" key="3">
    <source>
        <dbReference type="Proteomes" id="UP001218218"/>
    </source>
</evidence>
<comment type="caution">
    <text evidence="2">The sequence shown here is derived from an EMBL/GenBank/DDBJ whole genome shotgun (WGS) entry which is preliminary data.</text>
</comment>
<reference evidence="2" key="1">
    <citation type="submission" date="2023-03" db="EMBL/GenBank/DDBJ databases">
        <title>Massive genome expansion in bonnet fungi (Mycena s.s.) driven by repeated elements and novel gene families across ecological guilds.</title>
        <authorList>
            <consortium name="Lawrence Berkeley National Laboratory"/>
            <person name="Harder C.B."/>
            <person name="Miyauchi S."/>
            <person name="Viragh M."/>
            <person name="Kuo A."/>
            <person name="Thoen E."/>
            <person name="Andreopoulos B."/>
            <person name="Lu D."/>
            <person name="Skrede I."/>
            <person name="Drula E."/>
            <person name="Henrissat B."/>
            <person name="Morin E."/>
            <person name="Kohler A."/>
            <person name="Barry K."/>
            <person name="LaButti K."/>
            <person name="Morin E."/>
            <person name="Salamov A."/>
            <person name="Lipzen A."/>
            <person name="Mereny Z."/>
            <person name="Hegedus B."/>
            <person name="Baldrian P."/>
            <person name="Stursova M."/>
            <person name="Weitz H."/>
            <person name="Taylor A."/>
            <person name="Grigoriev I.V."/>
            <person name="Nagy L.G."/>
            <person name="Martin F."/>
            <person name="Kauserud H."/>
        </authorList>
    </citation>
    <scope>NUCLEOTIDE SEQUENCE</scope>
    <source>
        <strain evidence="2">CBHHK002</strain>
    </source>
</reference>
<name>A0AAD7AQS0_9AGAR</name>
<dbReference type="EMBL" id="JARIHO010000002">
    <property type="protein sequence ID" value="KAJ7366337.1"/>
    <property type="molecule type" value="Genomic_DNA"/>
</dbReference>
<organism evidence="2 3">
    <name type="scientific">Mycena albidolilacea</name>
    <dbReference type="NCBI Taxonomy" id="1033008"/>
    <lineage>
        <taxon>Eukaryota</taxon>
        <taxon>Fungi</taxon>
        <taxon>Dikarya</taxon>
        <taxon>Basidiomycota</taxon>
        <taxon>Agaricomycotina</taxon>
        <taxon>Agaricomycetes</taxon>
        <taxon>Agaricomycetidae</taxon>
        <taxon>Agaricales</taxon>
        <taxon>Marasmiineae</taxon>
        <taxon>Mycenaceae</taxon>
        <taxon>Mycena</taxon>
    </lineage>
</organism>
<evidence type="ECO:0000256" key="1">
    <source>
        <dbReference type="SAM" id="Phobius"/>
    </source>
</evidence>
<evidence type="ECO:0000313" key="2">
    <source>
        <dbReference type="EMBL" id="KAJ7366337.1"/>
    </source>
</evidence>
<proteinExistence type="predicted"/>
<feature type="transmembrane region" description="Helical" evidence="1">
    <location>
        <begin position="260"/>
        <end position="280"/>
    </location>
</feature>
<dbReference type="Proteomes" id="UP001218218">
    <property type="component" value="Unassembled WGS sequence"/>
</dbReference>
<gene>
    <name evidence="2" type="ORF">DFH08DRAFT_948369</name>
</gene>
<dbReference type="PANTHER" id="PTHR35043">
    <property type="entry name" value="TRANSCRIPTION FACTOR DOMAIN-CONTAINING PROTEIN"/>
    <property type="match status" value="1"/>
</dbReference>
<feature type="transmembrane region" description="Helical" evidence="1">
    <location>
        <begin position="64"/>
        <end position="89"/>
    </location>
</feature>
<sequence length="497" mass="55169">MPDVIDDVDVLRASFAPPRPAPQLGSISKWHSFPLRPTIQNWWELIWSTHGFYPTGPGKGDPRFVSIFTFVQFLVGTVFGVIHCAAWNAHFPTADEMLLWRSCASHHCFYCLCLPAGGFLPIRLALEKCFEPWRDVIMNVIALAYVAARLLLITLSFTTPRGLTPAFLDVNWKYDVSLTHGFFFAMGGFVSASGHRPIVYEEQLRARPEYLTAIRGIRAEDIEDKSKGDSLSKGVVVLQGLWFAAQCLARVQQRLPLTGLEVATLAFQSVSIFIWLLWWYKPLDVQEPIRLGPADEFGAWAEGRHIPRAPSFNVAVVRVVTNARNPVLLGDCSAFDPIGSTSVPLFWSTHGFYCKGGSGKGDIHFVSMFSFVQFLAGTIFGLIHCGAWNAHFPSADEMLIWWCCALVVCATPFSLTFFFLFWVLSGKKVDAYSVREPLGFIRLGSTFGVVANTCSNITIGAYIAARLLLIALSFTTLCALPPGAFVDVNWSTYIPNS</sequence>
<keyword evidence="1" id="KW-0472">Membrane</keyword>
<feature type="transmembrane region" description="Helical" evidence="1">
    <location>
        <begin position="399"/>
        <end position="423"/>
    </location>
</feature>
<keyword evidence="1" id="KW-0812">Transmembrane</keyword>
<feature type="transmembrane region" description="Helical" evidence="1">
    <location>
        <begin position="443"/>
        <end position="465"/>
    </location>
</feature>
<keyword evidence="1" id="KW-1133">Transmembrane helix</keyword>
<dbReference type="AlphaFoldDB" id="A0AAD7AQS0"/>
<protein>
    <submittedName>
        <fullName evidence="2">Uncharacterized protein</fullName>
    </submittedName>
</protein>
<keyword evidence="3" id="KW-1185">Reference proteome</keyword>
<feature type="transmembrane region" description="Helical" evidence="1">
    <location>
        <begin position="365"/>
        <end position="387"/>
    </location>
</feature>
<accession>A0AAD7AQS0</accession>